<evidence type="ECO:0000313" key="2">
    <source>
        <dbReference type="Proteomes" id="UP001627154"/>
    </source>
</evidence>
<keyword evidence="2" id="KW-1185">Reference proteome</keyword>
<evidence type="ECO:0000313" key="1">
    <source>
        <dbReference type="EMBL" id="KAL3385973.1"/>
    </source>
</evidence>
<organism evidence="1 2">
    <name type="scientific">Trichogramma kaykai</name>
    <dbReference type="NCBI Taxonomy" id="54128"/>
    <lineage>
        <taxon>Eukaryota</taxon>
        <taxon>Metazoa</taxon>
        <taxon>Ecdysozoa</taxon>
        <taxon>Arthropoda</taxon>
        <taxon>Hexapoda</taxon>
        <taxon>Insecta</taxon>
        <taxon>Pterygota</taxon>
        <taxon>Neoptera</taxon>
        <taxon>Endopterygota</taxon>
        <taxon>Hymenoptera</taxon>
        <taxon>Apocrita</taxon>
        <taxon>Proctotrupomorpha</taxon>
        <taxon>Chalcidoidea</taxon>
        <taxon>Trichogrammatidae</taxon>
        <taxon>Trichogramma</taxon>
    </lineage>
</organism>
<sequence length="73" mass="8584">MVFGIDIFGVSSGLVLAHELGRSHPNKLVMLIFNMIHRTICCTSTLFTAQQMRRCYSSYKYYRMRHNNELLRL</sequence>
<protein>
    <submittedName>
        <fullName evidence="1">Uncharacterized protein</fullName>
    </submittedName>
</protein>
<name>A0ABD2VZL1_9HYME</name>
<gene>
    <name evidence="1" type="ORF">TKK_018491</name>
</gene>
<proteinExistence type="predicted"/>
<dbReference type="Proteomes" id="UP001627154">
    <property type="component" value="Unassembled WGS sequence"/>
</dbReference>
<accession>A0ABD2VZL1</accession>
<reference evidence="1 2" key="1">
    <citation type="journal article" date="2024" name="bioRxiv">
        <title>A reference genome for Trichogramma kaykai: A tiny desert-dwelling parasitoid wasp with competing sex-ratio distorters.</title>
        <authorList>
            <person name="Culotta J."/>
            <person name="Lindsey A.R."/>
        </authorList>
    </citation>
    <scope>NUCLEOTIDE SEQUENCE [LARGE SCALE GENOMIC DNA]</scope>
    <source>
        <strain evidence="1 2">KSX58</strain>
    </source>
</reference>
<dbReference type="EMBL" id="JBJJXI010000149">
    <property type="protein sequence ID" value="KAL3385973.1"/>
    <property type="molecule type" value="Genomic_DNA"/>
</dbReference>
<dbReference type="AlphaFoldDB" id="A0ABD2VZL1"/>
<comment type="caution">
    <text evidence="1">The sequence shown here is derived from an EMBL/GenBank/DDBJ whole genome shotgun (WGS) entry which is preliminary data.</text>
</comment>